<evidence type="ECO:0000313" key="1">
    <source>
        <dbReference type="EMBL" id="MPN63304.1"/>
    </source>
</evidence>
<dbReference type="AlphaFoldDB" id="A0A645JTL1"/>
<sequence>MVIYSFEFLFKNLSIICIVLAVDRPEFGAIHSQKLFLVQPHLYAELNEGAEDIFKSFGIVLSEISYCTEIRRQLT</sequence>
<accession>A0A645JTL1</accession>
<proteinExistence type="predicted"/>
<protein>
    <submittedName>
        <fullName evidence="1">Uncharacterized protein</fullName>
    </submittedName>
</protein>
<reference evidence="1" key="1">
    <citation type="submission" date="2019-08" db="EMBL/GenBank/DDBJ databases">
        <authorList>
            <person name="Kucharzyk K."/>
            <person name="Murdoch R.W."/>
            <person name="Higgins S."/>
            <person name="Loffler F."/>
        </authorList>
    </citation>
    <scope>NUCLEOTIDE SEQUENCE</scope>
</reference>
<dbReference type="EMBL" id="VSSQ01142501">
    <property type="protein sequence ID" value="MPN63304.1"/>
    <property type="molecule type" value="Genomic_DNA"/>
</dbReference>
<organism evidence="1">
    <name type="scientific">bioreactor metagenome</name>
    <dbReference type="NCBI Taxonomy" id="1076179"/>
    <lineage>
        <taxon>unclassified sequences</taxon>
        <taxon>metagenomes</taxon>
        <taxon>ecological metagenomes</taxon>
    </lineage>
</organism>
<name>A0A645JTL1_9ZZZZ</name>
<gene>
    <name evidence="1" type="ORF">SDC9_211062</name>
</gene>
<comment type="caution">
    <text evidence="1">The sequence shown here is derived from an EMBL/GenBank/DDBJ whole genome shotgun (WGS) entry which is preliminary data.</text>
</comment>